<comment type="similarity">
    <text evidence="1">Belongs to the staygreen family.</text>
</comment>
<dbReference type="InterPro" id="IPR024438">
    <property type="entry name" value="Staygreen"/>
</dbReference>
<dbReference type="PANTHER" id="PTHR31750">
    <property type="entry name" value="PROTEIN STAY-GREEN 1, CHLOROPLASTIC-RELATED"/>
    <property type="match status" value="1"/>
</dbReference>
<evidence type="ECO:0000313" key="4">
    <source>
        <dbReference type="Proteomes" id="UP000026915"/>
    </source>
</evidence>
<dbReference type="eggNOG" id="ENOG502QS93">
    <property type="taxonomic scope" value="Eukaryota"/>
</dbReference>
<dbReference type="EMBL" id="CM001886">
    <property type="protein sequence ID" value="EOY16493.1"/>
    <property type="molecule type" value="Genomic_DNA"/>
</dbReference>
<dbReference type="AlphaFoldDB" id="A0A061FHU5"/>
<dbReference type="HOGENOM" id="CLU_073517_1_0_1"/>
<protein>
    <submittedName>
        <fullName evidence="3">F9C16.20, putative isoform 1</fullName>
    </submittedName>
</protein>
<name>A0A061FHU5_THECC</name>
<reference evidence="3 4" key="1">
    <citation type="journal article" date="2013" name="Genome Biol.">
        <title>The genome sequence of the most widely cultivated cacao type and its use to identify candidate genes regulating pod color.</title>
        <authorList>
            <person name="Motamayor J.C."/>
            <person name="Mockaitis K."/>
            <person name="Schmutz J."/>
            <person name="Haiminen N."/>
            <person name="Iii D.L."/>
            <person name="Cornejo O."/>
            <person name="Findley S.D."/>
            <person name="Zheng P."/>
            <person name="Utro F."/>
            <person name="Royaert S."/>
            <person name="Saski C."/>
            <person name="Jenkins J."/>
            <person name="Podicheti R."/>
            <person name="Zhao M."/>
            <person name="Scheffler B.E."/>
            <person name="Stack J.C."/>
            <person name="Feltus F.A."/>
            <person name="Mustiga G.M."/>
            <person name="Amores F."/>
            <person name="Phillips W."/>
            <person name="Marelli J.P."/>
            <person name="May G.D."/>
            <person name="Shapiro H."/>
            <person name="Ma J."/>
            <person name="Bustamante C.D."/>
            <person name="Schnell R.J."/>
            <person name="Main D."/>
            <person name="Gilbert D."/>
            <person name="Parida L."/>
            <person name="Kuhn D.N."/>
        </authorList>
    </citation>
    <scope>NUCLEOTIDE SEQUENCE [LARGE SCALE GENOMIC DNA]</scope>
    <source>
        <strain evidence="4">cv. Matina 1-6</strain>
    </source>
</reference>
<sequence>MACHSAYYASFSPSPFKDYAAKNRKFRPSEGFRPLRLQVSSISSTARASCNTLVSEKWLPIDAISSCSDIFPAATKLHTRVLSLLQERPMAARLLGPPASFEASKLKVVFMGEGLKNYSATIPRTYILSHCDFTANLTLTISNVINLDQLKGWCHKDDVVAEWKKVRETMLLNVHCYVSGPNLLLDLAAEFRYHIFSKELPLVLKAVLHGDSVLFTENPELLDAVVCVYFHSSLPKYNRIECWGPLKDAAEGRLGNQVQGLLTAHKESSSPPEKWGRRPKSIFQALFTFLL</sequence>
<dbReference type="GO" id="GO:0009658">
    <property type="term" value="P:chloroplast organization"/>
    <property type="evidence" value="ECO:0007669"/>
    <property type="project" value="EnsemblPlants"/>
</dbReference>
<dbReference type="Pfam" id="PF12638">
    <property type="entry name" value="Staygreen"/>
    <property type="match status" value="1"/>
</dbReference>
<feature type="domain" description="Staygreen protein" evidence="2">
    <location>
        <begin position="101"/>
        <end position="249"/>
    </location>
</feature>
<proteinExistence type="inferred from homology"/>
<organism evidence="3 4">
    <name type="scientific">Theobroma cacao</name>
    <name type="common">Cacao</name>
    <name type="synonym">Cocoa</name>
    <dbReference type="NCBI Taxonomy" id="3641"/>
    <lineage>
        <taxon>Eukaryota</taxon>
        <taxon>Viridiplantae</taxon>
        <taxon>Streptophyta</taxon>
        <taxon>Embryophyta</taxon>
        <taxon>Tracheophyta</taxon>
        <taxon>Spermatophyta</taxon>
        <taxon>Magnoliopsida</taxon>
        <taxon>eudicotyledons</taxon>
        <taxon>Gunneridae</taxon>
        <taxon>Pentapetalae</taxon>
        <taxon>rosids</taxon>
        <taxon>malvids</taxon>
        <taxon>Malvales</taxon>
        <taxon>Malvaceae</taxon>
        <taxon>Byttnerioideae</taxon>
        <taxon>Theobroma</taxon>
    </lineage>
</organism>
<dbReference type="Gramene" id="EOY16493">
    <property type="protein sequence ID" value="EOY16493"/>
    <property type="gene ID" value="TCM_035279"/>
</dbReference>
<dbReference type="OMA" id="CQVKHST"/>
<evidence type="ECO:0000259" key="2">
    <source>
        <dbReference type="Pfam" id="PF12638"/>
    </source>
</evidence>
<dbReference type="InParanoid" id="A0A061FHU5"/>
<keyword evidence="4" id="KW-1185">Reference proteome</keyword>
<dbReference type="PANTHER" id="PTHR31750:SF18">
    <property type="entry name" value="MAGNESIUM DECHELATASE SGRL, CHLOROPLASTIC"/>
    <property type="match status" value="1"/>
</dbReference>
<dbReference type="Proteomes" id="UP000026915">
    <property type="component" value="Chromosome 8"/>
</dbReference>
<evidence type="ECO:0000313" key="3">
    <source>
        <dbReference type="EMBL" id="EOY16493.1"/>
    </source>
</evidence>
<accession>A0A061FHU5</accession>
<evidence type="ECO:0000256" key="1">
    <source>
        <dbReference type="ARBA" id="ARBA00009234"/>
    </source>
</evidence>
<dbReference type="FunCoup" id="A0A061FHU5">
    <property type="interactions" value="785"/>
</dbReference>
<gene>
    <name evidence="3" type="ORF">TCM_035279</name>
</gene>